<dbReference type="PANTHER" id="PTHR15239:SF6">
    <property type="entry name" value="RIBOSOME QUALITY CONTROL COMPLEX SUBUNIT NEMF"/>
    <property type="match status" value="1"/>
</dbReference>
<sequence>MAFDGLVVRAVVQQLQPFVGGRIHKIHQPNEHDLVFTIRGQGVTRKLLLSANPTYPRFHLTDRSYQNPLEAPMFCMLLRKYCENGVVEAIEQLGMERIVHFRVRQRDELGDLSVKRIVFELMGRHSNIILMDPETNTVLEAAHRVTPAISAHRIVAPGSAYVPPPEQEKRDPLADGVSDVAAALAEAAGHPEAAAKRLVETYSGISPIAARAIVGGAPNPAAAFAEAMARIGRHEYEPNIVEDAVRGKSSFSVVPLPVPEGGTRETFDDVSGCLDRFYGDKAERDLVKQRTHDLMRLLVNERNKNEKKLEKLQETIDEARDADKYRIYGELLNAYMHTFEKGDASVEVANYYDEDQRTVAVPLDPLLTPSENAQRYFRKYQKMKNSLGVVEEQMAQAREEIRYMDILLQQLEGASIADIEEIRSELVEGGYLRRRGGAGKDGKRGRKNDKPAIHAYRSSEGIPLYVGRNNMQNDYITNRLAHPNDTWLHAKDMPGSHVVIRSDAFGDATLAEAANLAAYYSKGKQSSLVPVDYTLVRHVKKPSGAKPGFVIYEKQKTLFVTPDERKLRELPPLK</sequence>
<feature type="coiled-coil region" evidence="5">
    <location>
        <begin position="295"/>
        <end position="322"/>
    </location>
</feature>
<keyword evidence="1 5" id="KW-0820">tRNA-binding</keyword>
<evidence type="ECO:0000256" key="1">
    <source>
        <dbReference type="ARBA" id="ARBA00022555"/>
    </source>
</evidence>
<dbReference type="AlphaFoldDB" id="A0A5R9G0T1"/>
<comment type="subunit">
    <text evidence="5">Associates with stalled 50S ribosomal subunits. Binds to RqcP.</text>
</comment>
<gene>
    <name evidence="5" type="primary">rqcH</name>
    <name evidence="7" type="ORF">FE782_23300</name>
</gene>
<dbReference type="OrthoDB" id="9766163at2"/>
<evidence type="ECO:0000256" key="2">
    <source>
        <dbReference type="ARBA" id="ARBA00022730"/>
    </source>
</evidence>
<name>A0A5R9G0T1_9BACL</name>
<protein>
    <recommendedName>
        <fullName evidence="5">Rqc2 homolog RqcH</fullName>
        <shortName evidence="5">RqcH</shortName>
    </recommendedName>
</protein>
<evidence type="ECO:0000256" key="3">
    <source>
        <dbReference type="ARBA" id="ARBA00022884"/>
    </source>
</evidence>
<evidence type="ECO:0000313" key="8">
    <source>
        <dbReference type="Proteomes" id="UP000309676"/>
    </source>
</evidence>
<keyword evidence="8" id="KW-1185">Reference proteome</keyword>
<dbReference type="Pfam" id="PF05670">
    <property type="entry name" value="NFACT-R_1"/>
    <property type="match status" value="1"/>
</dbReference>
<dbReference type="GO" id="GO:0072344">
    <property type="term" value="P:rescue of stalled ribosome"/>
    <property type="evidence" value="ECO:0007669"/>
    <property type="project" value="UniProtKB-UniRule"/>
</dbReference>
<dbReference type="InterPro" id="IPR043682">
    <property type="entry name" value="RqcH_bacterial"/>
</dbReference>
<dbReference type="InterPro" id="IPR008532">
    <property type="entry name" value="NFACT_RNA-bd"/>
</dbReference>
<dbReference type="GO" id="GO:0019843">
    <property type="term" value="F:rRNA binding"/>
    <property type="evidence" value="ECO:0007669"/>
    <property type="project" value="UniProtKB-UniRule"/>
</dbReference>
<dbReference type="RefSeq" id="WP_138196748.1">
    <property type="nucleotide sequence ID" value="NZ_VCIW01000018.1"/>
</dbReference>
<reference evidence="7 8" key="1">
    <citation type="submission" date="2019-05" db="EMBL/GenBank/DDBJ databases">
        <authorList>
            <person name="Narsing Rao M.P."/>
            <person name="Li W.J."/>
        </authorList>
    </citation>
    <scope>NUCLEOTIDE SEQUENCE [LARGE SCALE GENOMIC DNA]</scope>
    <source>
        <strain evidence="7 8">SYSU_K30003</strain>
    </source>
</reference>
<evidence type="ECO:0000256" key="4">
    <source>
        <dbReference type="ARBA" id="ARBA00022917"/>
    </source>
</evidence>
<dbReference type="PANTHER" id="PTHR15239">
    <property type="entry name" value="NUCLEAR EXPORT MEDIATOR FACTOR NEMF"/>
    <property type="match status" value="1"/>
</dbReference>
<dbReference type="Gene3D" id="2.30.310.10">
    <property type="entry name" value="ibrinogen binding protein from staphylococcus aureus domain"/>
    <property type="match status" value="1"/>
</dbReference>
<dbReference type="Gene3D" id="3.40.970.40">
    <property type="entry name" value="fibrinogen binding protein from staphylococcus aureus domain like"/>
    <property type="match status" value="1"/>
</dbReference>
<proteinExistence type="inferred from homology"/>
<dbReference type="Pfam" id="PF05833">
    <property type="entry name" value="NFACT_N"/>
    <property type="match status" value="1"/>
</dbReference>
<evidence type="ECO:0000259" key="6">
    <source>
        <dbReference type="Pfam" id="PF05670"/>
    </source>
</evidence>
<dbReference type="Proteomes" id="UP000309676">
    <property type="component" value="Unassembled WGS sequence"/>
</dbReference>
<dbReference type="FunFam" id="2.30.310.10:FF:000004">
    <property type="entry name" value="Fibronectin-binding protein A"/>
    <property type="match status" value="1"/>
</dbReference>
<dbReference type="EMBL" id="VCIW01000018">
    <property type="protein sequence ID" value="TLS49927.1"/>
    <property type="molecule type" value="Genomic_DNA"/>
</dbReference>
<dbReference type="GO" id="GO:1990112">
    <property type="term" value="C:RQC complex"/>
    <property type="evidence" value="ECO:0007669"/>
    <property type="project" value="TreeGrafter"/>
</dbReference>
<dbReference type="InterPro" id="IPR051608">
    <property type="entry name" value="RQC_Subunit_NEMF"/>
</dbReference>
<comment type="function">
    <text evidence="5">Key component of the ribosome quality control system (RQC), a ribosome-associated complex that mediates the extraction of incompletely synthesized nascent chains from stalled ribosomes and their subsequent degradation. RqcH recruits Ala-charged tRNA, and with RqcP directs the elongation of stalled nascent chains on 50S ribosomal subunits, leading to non-templated C-terminal alanine extensions (Ala tail). The Ala tail promotes nascent chain degradation. May add between 1 and at least 8 Ala residues. Binds to stalled 50S ribosomal subunits.</text>
</comment>
<keyword evidence="4 5" id="KW-0648">Protein biosynthesis</keyword>
<keyword evidence="3 5" id="KW-0694">RNA-binding</keyword>
<keyword evidence="5" id="KW-0175">Coiled coil</keyword>
<organism evidence="7 8">
    <name type="scientific">Paenibacillus antri</name>
    <dbReference type="NCBI Taxonomy" id="2582848"/>
    <lineage>
        <taxon>Bacteria</taxon>
        <taxon>Bacillati</taxon>
        <taxon>Bacillota</taxon>
        <taxon>Bacilli</taxon>
        <taxon>Bacillales</taxon>
        <taxon>Paenibacillaceae</taxon>
        <taxon>Paenibacillus</taxon>
    </lineage>
</organism>
<comment type="similarity">
    <text evidence="5">Belongs to the NEMF family.</text>
</comment>
<dbReference type="GO" id="GO:0043023">
    <property type="term" value="F:ribosomal large subunit binding"/>
    <property type="evidence" value="ECO:0007669"/>
    <property type="project" value="UniProtKB-UniRule"/>
</dbReference>
<evidence type="ECO:0000313" key="7">
    <source>
        <dbReference type="EMBL" id="TLS49927.1"/>
    </source>
</evidence>
<keyword evidence="2 5" id="KW-0699">rRNA-binding</keyword>
<evidence type="ECO:0000256" key="5">
    <source>
        <dbReference type="HAMAP-Rule" id="MF_00844"/>
    </source>
</evidence>
<dbReference type="GO" id="GO:0000049">
    <property type="term" value="F:tRNA binding"/>
    <property type="evidence" value="ECO:0007669"/>
    <property type="project" value="UniProtKB-UniRule"/>
</dbReference>
<comment type="caution">
    <text evidence="7">The sequence shown here is derived from an EMBL/GenBank/DDBJ whole genome shotgun (WGS) entry which is preliminary data.</text>
</comment>
<dbReference type="HAMAP" id="MF_00844_B">
    <property type="entry name" value="RqcH_B"/>
    <property type="match status" value="1"/>
</dbReference>
<accession>A0A5R9G0T1</accession>
<feature type="domain" description="NFACT RNA-binding" evidence="6">
    <location>
        <begin position="454"/>
        <end position="544"/>
    </location>
</feature>